<evidence type="ECO:0000313" key="11">
    <source>
        <dbReference type="EMBL" id="KAF7575067.1"/>
    </source>
</evidence>
<reference evidence="11" key="1">
    <citation type="journal article" date="2018" name="BMC Genomics">
        <title>Comparative genomics of the wheat fungal pathogen Pyrenophora tritici-repentis reveals chromosomal variations and genome plasticity.</title>
        <authorList>
            <person name="Moolhuijzen P."/>
            <person name="See P.T."/>
            <person name="Hane J.K."/>
            <person name="Shi G."/>
            <person name="Liu Z."/>
            <person name="Oliver R.P."/>
            <person name="Moffat C.S."/>
        </authorList>
    </citation>
    <scope>NUCLEOTIDE SEQUENCE [LARGE SCALE GENOMIC DNA]</scope>
    <source>
        <strain evidence="11">M4</strain>
    </source>
</reference>
<evidence type="ECO:0000259" key="9">
    <source>
        <dbReference type="PROSITE" id="PS51192"/>
    </source>
</evidence>
<reference evidence="12" key="2">
    <citation type="submission" date="2021-05" db="EMBL/GenBank/DDBJ databases">
        <authorList>
            <person name="Moolhuijzen P.M."/>
            <person name="Moffat C.S."/>
        </authorList>
    </citation>
    <scope>NUCLEOTIDE SEQUENCE</scope>
    <source>
        <strain evidence="12">86-124</strain>
    </source>
</reference>
<dbReference type="InterPro" id="IPR011545">
    <property type="entry name" value="DEAD/DEAH_box_helicase_dom"/>
</dbReference>
<evidence type="ECO:0000259" key="10">
    <source>
        <dbReference type="PROSITE" id="PS51194"/>
    </source>
</evidence>
<feature type="region of interest" description="Disordered" evidence="8">
    <location>
        <begin position="28"/>
        <end position="59"/>
    </location>
</feature>
<keyword evidence="4 7" id="KW-0347">Helicase</keyword>
<dbReference type="SMART" id="SM00487">
    <property type="entry name" value="DEXDc"/>
    <property type="match status" value="1"/>
</dbReference>
<evidence type="ECO:0000313" key="13">
    <source>
        <dbReference type="Proteomes" id="UP000245464"/>
    </source>
</evidence>
<accession>A0A2W1DSB7</accession>
<comment type="subcellular location">
    <subcellularLocation>
        <location evidence="7">Nucleus</location>
    </subcellularLocation>
</comment>
<feature type="domain" description="Helicase ATP-binding" evidence="9">
    <location>
        <begin position="84"/>
        <end position="268"/>
    </location>
</feature>
<evidence type="ECO:0000313" key="14">
    <source>
        <dbReference type="Proteomes" id="UP000249757"/>
    </source>
</evidence>
<evidence type="ECO:0000256" key="5">
    <source>
        <dbReference type="ARBA" id="ARBA00022840"/>
    </source>
</evidence>
<organism evidence="11 13">
    <name type="scientific">Pyrenophora tritici-repentis</name>
    <dbReference type="NCBI Taxonomy" id="45151"/>
    <lineage>
        <taxon>Eukaryota</taxon>
        <taxon>Fungi</taxon>
        <taxon>Dikarya</taxon>
        <taxon>Ascomycota</taxon>
        <taxon>Pezizomycotina</taxon>
        <taxon>Dothideomycetes</taxon>
        <taxon>Pleosporomycetidae</taxon>
        <taxon>Pleosporales</taxon>
        <taxon>Pleosporineae</taxon>
        <taxon>Pleosporaceae</taxon>
        <taxon>Pyrenophora</taxon>
    </lineage>
</organism>
<dbReference type="SMART" id="SM00490">
    <property type="entry name" value="HELICc"/>
    <property type="match status" value="1"/>
</dbReference>
<comment type="similarity">
    <text evidence="1 7">Belongs to the helicase family. RecQ subfamily.</text>
</comment>
<dbReference type="Gene3D" id="1.10.10.10">
    <property type="entry name" value="Winged helix-like DNA-binding domain superfamily/Winged helix DNA-binding domain"/>
    <property type="match status" value="1"/>
</dbReference>
<evidence type="ECO:0000256" key="4">
    <source>
        <dbReference type="ARBA" id="ARBA00022806"/>
    </source>
</evidence>
<dbReference type="GO" id="GO:0005634">
    <property type="term" value="C:nucleus"/>
    <property type="evidence" value="ECO:0007669"/>
    <property type="project" value="UniProtKB-SubCell"/>
</dbReference>
<dbReference type="Pfam" id="PF00271">
    <property type="entry name" value="Helicase_C"/>
    <property type="match status" value="1"/>
</dbReference>
<dbReference type="OrthoDB" id="10261556at2759"/>
<protein>
    <recommendedName>
        <fullName evidence="7">ATP-dependent DNA helicase</fullName>
        <ecNumber evidence="7">5.6.2.4</ecNumber>
    </recommendedName>
</protein>
<dbReference type="PROSITE" id="PS51192">
    <property type="entry name" value="HELICASE_ATP_BIND_1"/>
    <property type="match status" value="1"/>
</dbReference>
<dbReference type="GO" id="GO:0005737">
    <property type="term" value="C:cytoplasm"/>
    <property type="evidence" value="ECO:0007669"/>
    <property type="project" value="TreeGrafter"/>
</dbReference>
<feature type="region of interest" description="Disordered" evidence="8">
    <location>
        <begin position="723"/>
        <end position="755"/>
    </location>
</feature>
<proteinExistence type="inferred from homology"/>
<dbReference type="InterPro" id="IPR036388">
    <property type="entry name" value="WH-like_DNA-bd_sf"/>
</dbReference>
<gene>
    <name evidence="12" type="ORF">Ptr86124_002247</name>
    <name evidence="11" type="ORF">PtrM4_066910</name>
</gene>
<keyword evidence="14" id="KW-1185">Reference proteome</keyword>
<sequence>MSDDEFGWSSGDDEQLVAIATDIHPVAKRKLKESTTATEPVPAKRSRSKKVTPPEPSPNVLLANSILKEQFGIDGFRLDQEKAITRLLDGGSAVVVFPTGGGKSLCYQVPGVAFRLQDEQLSRRTAGQSGVTLVISPLIALMKDQVDALLRRGIKAAVLNSSISRSEFLATQDDLRNGRLDLIYCAPERLNSEGFTASLKDIPGGIRLLAVDEAHCISEWGHSFRPDYLKIARFAEEAQVERVVCLTATATSQVAKDIRDAFKIPEEGLFRTTMYRPNLRLLAEANTKDTDYVEKLVHHLKKHTGPTIVYVTIQKATEMLAAKLKKQGFNARPYHAGMQAELRTKTQDEFLTSKNMVVFATIAFGMGIDKPDIRNIVHFDIPDSIESYSQQIGRAGRDGKPSVCMFYLATKDFYLRNIFTYGDRPSIRSLRLLMQDICTPARAQLKAGDTFYVSLYTQSKDTDIKSITLGILYAHMELHFHLFRASGTLYTKYTYTIKNPNLIYRDTSPTAAAILAGSSTAAKWSSIDLNDLSVMTDIPRADLVRKMDEWNESDAITLKKEGVQNIYRLERPLPSTPAEIDEIVQKLDERMQENEKQNLSRTTALLDLITADRCFSGSIAEYFGEATGLKEECGHCTWCETKKRVVMPDEPPQPPDPVKVKKVLDTIGARDDPRYLAKLAFGIKSPRMAAEGVYRTPVFESMNVCDFPELLRVFTEACEKEGMERERQRQARAEREIGVRGGGGQGREVSWTLGS</sequence>
<dbReference type="PROSITE" id="PS51194">
    <property type="entry name" value="HELICASE_CTER"/>
    <property type="match status" value="1"/>
</dbReference>
<dbReference type="EMBL" id="NQIK02000002">
    <property type="protein sequence ID" value="KAF7575067.1"/>
    <property type="molecule type" value="Genomic_DNA"/>
</dbReference>
<dbReference type="EMBL" id="NRDI02000002">
    <property type="protein sequence ID" value="KAI1519119.1"/>
    <property type="molecule type" value="Genomic_DNA"/>
</dbReference>
<dbReference type="Gene3D" id="3.40.50.300">
    <property type="entry name" value="P-loop containing nucleotide triphosphate hydrolases"/>
    <property type="match status" value="2"/>
</dbReference>
<dbReference type="GO" id="GO:0005694">
    <property type="term" value="C:chromosome"/>
    <property type="evidence" value="ECO:0007669"/>
    <property type="project" value="TreeGrafter"/>
</dbReference>
<dbReference type="Proteomes" id="UP000245464">
    <property type="component" value="Chromosome 2"/>
</dbReference>
<keyword evidence="5 7" id="KW-0067">ATP-binding</keyword>
<evidence type="ECO:0000256" key="3">
    <source>
        <dbReference type="ARBA" id="ARBA00022801"/>
    </source>
</evidence>
<reference evidence="14" key="4">
    <citation type="journal article" date="2022" name="Microb. Genom.">
        <title>A global pangenome for the wheat fungal pathogen Pyrenophora tritici-repentis and prediction of effector protein structural homology.</title>
        <authorList>
            <person name="Moolhuijzen P.M."/>
            <person name="See P.T."/>
            <person name="Shi G."/>
            <person name="Powell H.R."/>
            <person name="Cockram J."/>
            <person name="Jorgensen L.N."/>
            <person name="Benslimane H."/>
            <person name="Strelkov S.E."/>
            <person name="Turner J."/>
            <person name="Liu Z."/>
            <person name="Moffat C.S."/>
        </authorList>
    </citation>
    <scope>NUCLEOTIDE SEQUENCE [LARGE SCALE GENOMIC DNA]</scope>
</reference>
<evidence type="ECO:0000256" key="6">
    <source>
        <dbReference type="ARBA" id="ARBA00034617"/>
    </source>
</evidence>
<keyword evidence="7" id="KW-0539">Nucleus</keyword>
<dbReference type="InterPro" id="IPR001650">
    <property type="entry name" value="Helicase_C-like"/>
</dbReference>
<dbReference type="Pfam" id="PF00270">
    <property type="entry name" value="DEAD"/>
    <property type="match status" value="1"/>
</dbReference>
<feature type="domain" description="Helicase C-terminal" evidence="10">
    <location>
        <begin position="292"/>
        <end position="438"/>
    </location>
</feature>
<comment type="catalytic activity">
    <reaction evidence="6 7">
        <text>Couples ATP hydrolysis with the unwinding of duplex DNA by translocating in the 3'-5' direction.</text>
        <dbReference type="EC" id="5.6.2.4"/>
    </reaction>
</comment>
<dbReference type="GO" id="GO:0003676">
    <property type="term" value="F:nucleic acid binding"/>
    <property type="evidence" value="ECO:0007669"/>
    <property type="project" value="InterPro"/>
</dbReference>
<dbReference type="AlphaFoldDB" id="A0A2W1DSB7"/>
<keyword evidence="3 7" id="KW-0378">Hydrolase</keyword>
<name>A0A2W1DSB7_9PLEO</name>
<dbReference type="PANTHER" id="PTHR13710:SF120">
    <property type="entry name" value="BIFUNCTIONAL 3'-5' EXONUCLEASE_ATP-DEPENDENT HELICASE WRN"/>
    <property type="match status" value="1"/>
</dbReference>
<evidence type="ECO:0000256" key="7">
    <source>
        <dbReference type="RuleBase" id="RU364117"/>
    </source>
</evidence>
<keyword evidence="2 7" id="KW-0547">Nucleotide-binding</keyword>
<dbReference type="Proteomes" id="UP000249757">
    <property type="component" value="Unassembled WGS sequence"/>
</dbReference>
<dbReference type="GO" id="GO:0043138">
    <property type="term" value="F:3'-5' DNA helicase activity"/>
    <property type="evidence" value="ECO:0007669"/>
    <property type="project" value="UniProtKB-EC"/>
</dbReference>
<dbReference type="InterPro" id="IPR032284">
    <property type="entry name" value="RecQ_Zn-bd"/>
</dbReference>
<dbReference type="GO" id="GO:0005524">
    <property type="term" value="F:ATP binding"/>
    <property type="evidence" value="ECO:0007669"/>
    <property type="project" value="UniProtKB-KW"/>
</dbReference>
<evidence type="ECO:0000313" key="12">
    <source>
        <dbReference type="EMBL" id="KAI1519119.1"/>
    </source>
</evidence>
<dbReference type="InterPro" id="IPR027417">
    <property type="entry name" value="P-loop_NTPase"/>
</dbReference>
<dbReference type="SUPFAM" id="SSF52540">
    <property type="entry name" value="P-loop containing nucleoside triphosphate hydrolases"/>
    <property type="match status" value="1"/>
</dbReference>
<dbReference type="Pfam" id="PF16124">
    <property type="entry name" value="RecQ_Zn_bind"/>
    <property type="match status" value="1"/>
</dbReference>
<reference evidence="12" key="3">
    <citation type="journal article" date="2022" name="bioRxiv">
        <title>A global pangenome for the wheat fungal pathogen Pyrenophora tritici-repentis and prediction of effector protein structural homology.</title>
        <authorList>
            <person name="Moolhuijzen P."/>
            <person name="See P.T."/>
            <person name="Shi G."/>
            <person name="Powell H.R."/>
            <person name="Cockram J."/>
            <person name="Jorgensen L.N."/>
            <person name="Benslimane H."/>
            <person name="Strelkov S.E."/>
            <person name="Turner J."/>
            <person name="Liu Z."/>
            <person name="Moffat C.S."/>
        </authorList>
    </citation>
    <scope>NUCLEOTIDE SEQUENCE</scope>
    <source>
        <strain evidence="12">86-124</strain>
    </source>
</reference>
<dbReference type="GO" id="GO:0000724">
    <property type="term" value="P:double-strand break repair via homologous recombination"/>
    <property type="evidence" value="ECO:0007669"/>
    <property type="project" value="TreeGrafter"/>
</dbReference>
<dbReference type="EC" id="5.6.2.4" evidence="7"/>
<evidence type="ECO:0000256" key="1">
    <source>
        <dbReference type="ARBA" id="ARBA00005446"/>
    </source>
</evidence>
<dbReference type="PANTHER" id="PTHR13710">
    <property type="entry name" value="DNA HELICASE RECQ FAMILY MEMBER"/>
    <property type="match status" value="1"/>
</dbReference>
<dbReference type="GO" id="GO:0009378">
    <property type="term" value="F:four-way junction helicase activity"/>
    <property type="evidence" value="ECO:0007669"/>
    <property type="project" value="TreeGrafter"/>
</dbReference>
<evidence type="ECO:0000256" key="2">
    <source>
        <dbReference type="ARBA" id="ARBA00022741"/>
    </source>
</evidence>
<dbReference type="NCBIfam" id="TIGR00614">
    <property type="entry name" value="recQ_fam"/>
    <property type="match status" value="1"/>
</dbReference>
<dbReference type="CDD" id="cd18018">
    <property type="entry name" value="DEXHc_RecQ4-like"/>
    <property type="match status" value="1"/>
</dbReference>
<evidence type="ECO:0000256" key="8">
    <source>
        <dbReference type="SAM" id="MobiDB-lite"/>
    </source>
</evidence>
<comment type="caution">
    <text evidence="11">The sequence shown here is derived from an EMBL/GenBank/DDBJ whole genome shotgun (WGS) entry which is preliminary data.</text>
</comment>
<dbReference type="InterPro" id="IPR014001">
    <property type="entry name" value="Helicase_ATP-bd"/>
</dbReference>
<dbReference type="GO" id="GO:0016787">
    <property type="term" value="F:hydrolase activity"/>
    <property type="evidence" value="ECO:0007669"/>
    <property type="project" value="UniProtKB-KW"/>
</dbReference>
<comment type="catalytic activity">
    <reaction evidence="7">
        <text>ATP + H2O = ADP + phosphate + H(+)</text>
        <dbReference type="Rhea" id="RHEA:13065"/>
        <dbReference type="ChEBI" id="CHEBI:15377"/>
        <dbReference type="ChEBI" id="CHEBI:15378"/>
        <dbReference type="ChEBI" id="CHEBI:30616"/>
        <dbReference type="ChEBI" id="CHEBI:43474"/>
        <dbReference type="ChEBI" id="CHEBI:456216"/>
    </reaction>
</comment>
<dbReference type="InterPro" id="IPR004589">
    <property type="entry name" value="DNA_helicase_ATP-dep_RecQ"/>
</dbReference>
<feature type="compositionally biased region" description="Basic and acidic residues" evidence="8">
    <location>
        <begin position="723"/>
        <end position="738"/>
    </location>
</feature>